<evidence type="ECO:0000313" key="3">
    <source>
        <dbReference type="Proteomes" id="UP000664317"/>
    </source>
</evidence>
<evidence type="ECO:0000313" key="2">
    <source>
        <dbReference type="EMBL" id="MBN7813002.1"/>
    </source>
</evidence>
<evidence type="ECO:0000256" key="1">
    <source>
        <dbReference type="SAM" id="Phobius"/>
    </source>
</evidence>
<dbReference type="Proteomes" id="UP000664317">
    <property type="component" value="Unassembled WGS sequence"/>
</dbReference>
<comment type="caution">
    <text evidence="2">The sequence shown here is derived from an EMBL/GenBank/DDBJ whole genome shotgun (WGS) entry which is preliminary data.</text>
</comment>
<name>A0ABS3C7Q0_9BACT</name>
<feature type="transmembrane region" description="Helical" evidence="1">
    <location>
        <begin position="6"/>
        <end position="33"/>
    </location>
</feature>
<organism evidence="2 3">
    <name type="scientific">Algoriphagus oliviformis</name>
    <dbReference type="NCBI Taxonomy" id="2811231"/>
    <lineage>
        <taxon>Bacteria</taxon>
        <taxon>Pseudomonadati</taxon>
        <taxon>Bacteroidota</taxon>
        <taxon>Cytophagia</taxon>
        <taxon>Cytophagales</taxon>
        <taxon>Cyclobacteriaceae</taxon>
        <taxon>Algoriphagus</taxon>
    </lineage>
</organism>
<keyword evidence="3" id="KW-1185">Reference proteome</keyword>
<sequence length="169" mass="18724">MTNSIMLLFGIFTLFVGMIGLLVTLTFVTIAIFKKSPNSWKRFGISLAATILTTLTLITIQETILFPPNPKIEKLILSAYREAPIGGIWLGVYDDQTWQLGYSSVEVTSEGTYKINGDTLTLVANQGTTIIGNFERTSFLIKQKSLIEVENSGIRSLEIQINKLTKIGM</sequence>
<accession>A0ABS3C7Q0</accession>
<proteinExistence type="predicted"/>
<reference evidence="2 3" key="1">
    <citation type="submission" date="2021-03" db="EMBL/GenBank/DDBJ databases">
        <title>novel species isolated from a fishpond in China.</title>
        <authorList>
            <person name="Lu H."/>
            <person name="Cai Z."/>
        </authorList>
    </citation>
    <scope>NUCLEOTIDE SEQUENCE [LARGE SCALE GENOMIC DNA]</scope>
    <source>
        <strain evidence="2 3">H41</strain>
    </source>
</reference>
<feature type="transmembrane region" description="Helical" evidence="1">
    <location>
        <begin position="45"/>
        <end position="66"/>
    </location>
</feature>
<keyword evidence="1" id="KW-0812">Transmembrane</keyword>
<protein>
    <submittedName>
        <fullName evidence="2">Uncharacterized protein</fullName>
    </submittedName>
</protein>
<keyword evidence="1" id="KW-1133">Transmembrane helix</keyword>
<dbReference type="RefSeq" id="WP_206579772.1">
    <property type="nucleotide sequence ID" value="NZ_JAFKCT010000009.1"/>
</dbReference>
<dbReference type="EMBL" id="JAFKCT010000009">
    <property type="protein sequence ID" value="MBN7813002.1"/>
    <property type="molecule type" value="Genomic_DNA"/>
</dbReference>
<keyword evidence="1" id="KW-0472">Membrane</keyword>
<gene>
    <name evidence="2" type="ORF">J0A68_18745</name>
</gene>